<dbReference type="Gene3D" id="3.80.10.10">
    <property type="entry name" value="Ribonuclease Inhibitor"/>
    <property type="match status" value="1"/>
</dbReference>
<gene>
    <name evidence="2" type="ORF">LLUT_LOCUS25371</name>
</gene>
<dbReference type="InterPro" id="IPR032675">
    <property type="entry name" value="LRR_dom_sf"/>
</dbReference>
<name>A0AAV1XRT1_LUPLU</name>
<dbReference type="InterPro" id="IPR053772">
    <property type="entry name" value="At1g61320/At1g61330-like"/>
</dbReference>
<keyword evidence="3" id="KW-1185">Reference proteome</keyword>
<dbReference type="InterPro" id="IPR006566">
    <property type="entry name" value="FBD"/>
</dbReference>
<protein>
    <recommendedName>
        <fullName evidence="1">FBD domain-containing protein</fullName>
    </recommendedName>
</protein>
<dbReference type="InterPro" id="IPR055411">
    <property type="entry name" value="LRR_FXL15/At3g58940/PEG3-like"/>
</dbReference>
<dbReference type="SMART" id="SM00579">
    <property type="entry name" value="FBD"/>
    <property type="match status" value="1"/>
</dbReference>
<reference evidence="2 3" key="1">
    <citation type="submission" date="2024-03" db="EMBL/GenBank/DDBJ databases">
        <authorList>
            <person name="Martinez-Hernandez J."/>
        </authorList>
    </citation>
    <scope>NUCLEOTIDE SEQUENCE [LARGE SCALE GENOMIC DNA]</scope>
</reference>
<dbReference type="Pfam" id="PF08387">
    <property type="entry name" value="FBD"/>
    <property type="match status" value="1"/>
</dbReference>
<dbReference type="AlphaFoldDB" id="A0AAV1XRT1"/>
<dbReference type="InterPro" id="IPR036047">
    <property type="entry name" value="F-box-like_dom_sf"/>
</dbReference>
<sequence length="485" mass="55101">MLSPDFARIMFNPNGRRKRAKVEMEGGSDGPPDFTKKLPATVLTHIISFLPIDEAARSGVLATYWKNLWKNTQHIEMHEKRLIMPFTQLLLSREPGSKDVTKGANRYALLVYRIMMRHHGDLHSCRILHLWRSLFYGEVPSWVDHLLKTKKGVEKLSLECKPDDSEIKEFCITRDHIKLNLSDGMFRRLSCVELINYTLEFSNAFDGCINLKTLKLEKITLDDETLTEILDTCVVLENFTLNHSTGFNQIIIMNESLIVLQLQGLCVDVLNVSCENLEVLLLDSITCPTNAASINTPNLTTFSSNYSSLFGNMHAVKEGYSLVKGCQILAHSAMVYPTISLFTNLSTLSLGLDLNNIRDAQDLSSVLQLCTPLQVLKIYLPDFENPIIGSSNDYDFPYPLSKFWEKQEFSYCVHQNLKIVYIKAFKGNELELEFAKYLIAKATMMEEFTIFCNTLMEDAENLMSLPKASTNLSIIFKVNASNIMN</sequence>
<dbReference type="PANTHER" id="PTHR34145:SF28">
    <property type="entry name" value="F-BOX DOMAIN-CONTAINING PROTEIN"/>
    <property type="match status" value="1"/>
</dbReference>
<accession>A0AAV1XRT1</accession>
<dbReference type="SUPFAM" id="SSF81383">
    <property type="entry name" value="F-box domain"/>
    <property type="match status" value="1"/>
</dbReference>
<dbReference type="EMBL" id="CAXHTB010000018">
    <property type="protein sequence ID" value="CAL0324311.1"/>
    <property type="molecule type" value="Genomic_DNA"/>
</dbReference>
<evidence type="ECO:0000259" key="1">
    <source>
        <dbReference type="SMART" id="SM00579"/>
    </source>
</evidence>
<feature type="domain" description="FBD" evidence="1">
    <location>
        <begin position="411"/>
        <end position="477"/>
    </location>
</feature>
<dbReference type="Pfam" id="PF24758">
    <property type="entry name" value="LRR_At5g56370"/>
    <property type="match status" value="1"/>
</dbReference>
<evidence type="ECO:0000313" key="3">
    <source>
        <dbReference type="Proteomes" id="UP001497480"/>
    </source>
</evidence>
<comment type="caution">
    <text evidence="2">The sequence shown here is derived from an EMBL/GenBank/DDBJ whole genome shotgun (WGS) entry which is preliminary data.</text>
</comment>
<evidence type="ECO:0000313" key="2">
    <source>
        <dbReference type="EMBL" id="CAL0324311.1"/>
    </source>
</evidence>
<dbReference type="SUPFAM" id="SSF52047">
    <property type="entry name" value="RNI-like"/>
    <property type="match status" value="1"/>
</dbReference>
<dbReference type="PANTHER" id="PTHR34145">
    <property type="entry name" value="OS02G0105600 PROTEIN"/>
    <property type="match status" value="1"/>
</dbReference>
<dbReference type="Proteomes" id="UP001497480">
    <property type="component" value="Unassembled WGS sequence"/>
</dbReference>
<proteinExistence type="predicted"/>
<organism evidence="2 3">
    <name type="scientific">Lupinus luteus</name>
    <name type="common">European yellow lupine</name>
    <dbReference type="NCBI Taxonomy" id="3873"/>
    <lineage>
        <taxon>Eukaryota</taxon>
        <taxon>Viridiplantae</taxon>
        <taxon>Streptophyta</taxon>
        <taxon>Embryophyta</taxon>
        <taxon>Tracheophyta</taxon>
        <taxon>Spermatophyta</taxon>
        <taxon>Magnoliopsida</taxon>
        <taxon>eudicotyledons</taxon>
        <taxon>Gunneridae</taxon>
        <taxon>Pentapetalae</taxon>
        <taxon>rosids</taxon>
        <taxon>fabids</taxon>
        <taxon>Fabales</taxon>
        <taxon>Fabaceae</taxon>
        <taxon>Papilionoideae</taxon>
        <taxon>50 kb inversion clade</taxon>
        <taxon>genistoids sensu lato</taxon>
        <taxon>core genistoids</taxon>
        <taxon>Genisteae</taxon>
        <taxon>Lupinus</taxon>
    </lineage>
</organism>